<protein>
    <submittedName>
        <fullName evidence="3">Autotransporter domain-containing protein</fullName>
    </submittedName>
</protein>
<dbReference type="CDD" id="cd00146">
    <property type="entry name" value="PKD"/>
    <property type="match status" value="1"/>
</dbReference>
<accession>A0ABV8STD5</accession>
<feature type="signal peptide" evidence="1">
    <location>
        <begin position="1"/>
        <end position="31"/>
    </location>
</feature>
<dbReference type="EMBL" id="JBHSDU010000003">
    <property type="protein sequence ID" value="MFC4310370.1"/>
    <property type="molecule type" value="Genomic_DNA"/>
</dbReference>
<comment type="caution">
    <text evidence="3">The sequence shown here is derived from an EMBL/GenBank/DDBJ whole genome shotgun (WGS) entry which is preliminary data.</text>
</comment>
<dbReference type="SMART" id="SM00089">
    <property type="entry name" value="PKD"/>
    <property type="match status" value="2"/>
</dbReference>
<feature type="chain" id="PRO_5045298546" evidence="1">
    <location>
        <begin position="32"/>
        <end position="793"/>
    </location>
</feature>
<dbReference type="InterPro" id="IPR036709">
    <property type="entry name" value="Autotransporte_beta_dom_sf"/>
</dbReference>
<dbReference type="SMART" id="SM00869">
    <property type="entry name" value="Autotransporter"/>
    <property type="match status" value="1"/>
</dbReference>
<name>A0ABV8STD5_9GAMM</name>
<evidence type="ECO:0000256" key="1">
    <source>
        <dbReference type="SAM" id="SignalP"/>
    </source>
</evidence>
<dbReference type="Gene3D" id="2.60.40.10">
    <property type="entry name" value="Immunoglobulins"/>
    <property type="match status" value="2"/>
</dbReference>
<dbReference type="SUPFAM" id="SSF49299">
    <property type="entry name" value="PKD domain"/>
    <property type="match status" value="2"/>
</dbReference>
<gene>
    <name evidence="3" type="ORF">ACFPN2_14855</name>
</gene>
<dbReference type="RefSeq" id="WP_380597810.1">
    <property type="nucleotide sequence ID" value="NZ_JBHSDU010000003.1"/>
</dbReference>
<keyword evidence="4" id="KW-1185">Reference proteome</keyword>
<dbReference type="InterPro" id="IPR022409">
    <property type="entry name" value="PKD/Chitinase_dom"/>
</dbReference>
<keyword evidence="1" id="KW-0732">Signal</keyword>
<dbReference type="InterPro" id="IPR005546">
    <property type="entry name" value="Autotransporte_beta"/>
</dbReference>
<proteinExistence type="predicted"/>
<dbReference type="Pfam" id="PF03797">
    <property type="entry name" value="Autotransporter"/>
    <property type="match status" value="1"/>
</dbReference>
<dbReference type="SUPFAM" id="SSF103515">
    <property type="entry name" value="Autotransporter"/>
    <property type="match status" value="1"/>
</dbReference>
<dbReference type="PROSITE" id="PS51208">
    <property type="entry name" value="AUTOTRANSPORTER"/>
    <property type="match status" value="1"/>
</dbReference>
<evidence type="ECO:0000313" key="3">
    <source>
        <dbReference type="EMBL" id="MFC4310370.1"/>
    </source>
</evidence>
<dbReference type="InterPro" id="IPR013783">
    <property type="entry name" value="Ig-like_fold"/>
</dbReference>
<feature type="domain" description="Autotransporter" evidence="2">
    <location>
        <begin position="501"/>
        <end position="791"/>
    </location>
</feature>
<dbReference type="InterPro" id="IPR035986">
    <property type="entry name" value="PKD_dom_sf"/>
</dbReference>
<organism evidence="3 4">
    <name type="scientific">Steroidobacter flavus</name>
    <dbReference type="NCBI Taxonomy" id="1842136"/>
    <lineage>
        <taxon>Bacteria</taxon>
        <taxon>Pseudomonadati</taxon>
        <taxon>Pseudomonadota</taxon>
        <taxon>Gammaproteobacteria</taxon>
        <taxon>Steroidobacterales</taxon>
        <taxon>Steroidobacteraceae</taxon>
        <taxon>Steroidobacter</taxon>
    </lineage>
</organism>
<evidence type="ECO:0000313" key="4">
    <source>
        <dbReference type="Proteomes" id="UP001595904"/>
    </source>
</evidence>
<dbReference type="Proteomes" id="UP001595904">
    <property type="component" value="Unassembled WGS sequence"/>
</dbReference>
<reference evidence="4" key="1">
    <citation type="journal article" date="2019" name="Int. J. Syst. Evol. Microbiol.">
        <title>The Global Catalogue of Microorganisms (GCM) 10K type strain sequencing project: providing services to taxonomists for standard genome sequencing and annotation.</title>
        <authorList>
            <consortium name="The Broad Institute Genomics Platform"/>
            <consortium name="The Broad Institute Genome Sequencing Center for Infectious Disease"/>
            <person name="Wu L."/>
            <person name="Ma J."/>
        </authorList>
    </citation>
    <scope>NUCLEOTIDE SEQUENCE [LARGE SCALE GENOMIC DNA]</scope>
    <source>
        <strain evidence="4">CGMCC 1.10759</strain>
    </source>
</reference>
<dbReference type="Pfam" id="PF22352">
    <property type="entry name" value="K319L-like_PKD"/>
    <property type="match status" value="1"/>
</dbReference>
<evidence type="ECO:0000259" key="2">
    <source>
        <dbReference type="PROSITE" id="PS51208"/>
    </source>
</evidence>
<sequence>MKVAALGAAGRTLAAWMGGVALLAMAPLAQAIPPTFTSQVNIPIPGPSQSVIVNLRAAGVLSGSPETDLIDFGQGIMLNRGGVITASNLTIDVFDLNDAGGVCVQVSNAGNYTPIAGDVLSVTITADNELGQTGSGALTIVNAPGAGIVNPNNQAQVDACADPNQAPTVSINGGSRTVNDTDGAPGENVTFSATATDPEGETLTYAWYGSDGETQLSTSPNPTIALPDGVSTVTLMVRDATNEFTGGEPTLSSVTITVGNATGPTANAGADRSIADTDHEVGENVTLDASLSTDTDGTIATYRWSRITDGETEELLGTTSAPTLQVRLPDGENLIQLLVIDNAGLQSTDTVTITVADGPVITTLSDIPNLSPNQRRVALALDRICGQLRDLSELTSDQQDLLIRCNGLQINNTTENQRDALDELVADDFAVARTQTLLFANTQYASVMDRLMALRGGAKGLSLAGLNIIVDGKPVPLAQLHDMVTSMLGGGASADDEPGGLLSDKWGMWARGNYSFGEKDRNSSSPAFDADQWALVGGLDYRFNDKLVGGVSLAYGQSSIDFNPRKEGGLDTDTWAASLYGSVYVARNLYFDAIVNIANADYGADRNITYVDGTGLVNVDARGDTSGMTYSAGLSGGYDFLVGGLTLSPTIGFFYIDATIDSFTESGAAGLNLIYDEQTFQSFTGNLGFRVTYAWNLSWGVLLPHLRVDYVREFKDDVDVFGVRFAADPNATSAPPILVETDNPDESYWRLATGLSAQFIHGISGYIEYQRLESFEFISFQDVSMGLRFQKSF</sequence>
<dbReference type="Gene3D" id="2.40.128.130">
    <property type="entry name" value="Autotransporter beta-domain"/>
    <property type="match status" value="1"/>
</dbReference>